<dbReference type="AlphaFoldDB" id="A0AAV3ZY00"/>
<dbReference type="EMBL" id="BLXT01003024">
    <property type="protein sequence ID" value="GFN99946.1"/>
    <property type="molecule type" value="Genomic_DNA"/>
</dbReference>
<organism evidence="1 2">
    <name type="scientific">Plakobranchus ocellatus</name>
    <dbReference type="NCBI Taxonomy" id="259542"/>
    <lineage>
        <taxon>Eukaryota</taxon>
        <taxon>Metazoa</taxon>
        <taxon>Spiralia</taxon>
        <taxon>Lophotrochozoa</taxon>
        <taxon>Mollusca</taxon>
        <taxon>Gastropoda</taxon>
        <taxon>Heterobranchia</taxon>
        <taxon>Euthyneura</taxon>
        <taxon>Panpulmonata</taxon>
        <taxon>Sacoglossa</taxon>
        <taxon>Placobranchoidea</taxon>
        <taxon>Plakobranchidae</taxon>
        <taxon>Plakobranchus</taxon>
    </lineage>
</organism>
<evidence type="ECO:0000313" key="1">
    <source>
        <dbReference type="EMBL" id="GFN99946.1"/>
    </source>
</evidence>
<proteinExistence type="predicted"/>
<sequence length="101" mass="10870">MKDLSKICGGCLQEAHSPDKENGGFTAESLVPQHLMITGGLGPQSSGAFPAFHLPLHPTDHALARESRVALNSSGTLQMLRIFKATMFLRPKRATKSVITN</sequence>
<evidence type="ECO:0000313" key="2">
    <source>
        <dbReference type="Proteomes" id="UP000735302"/>
    </source>
</evidence>
<name>A0AAV3ZY00_9GAST</name>
<keyword evidence="2" id="KW-1185">Reference proteome</keyword>
<accession>A0AAV3ZY00</accession>
<gene>
    <name evidence="1" type="ORF">PoB_002645200</name>
</gene>
<reference evidence="1 2" key="1">
    <citation type="journal article" date="2021" name="Elife">
        <title>Chloroplast acquisition without the gene transfer in kleptoplastic sea slugs, Plakobranchus ocellatus.</title>
        <authorList>
            <person name="Maeda T."/>
            <person name="Takahashi S."/>
            <person name="Yoshida T."/>
            <person name="Shimamura S."/>
            <person name="Takaki Y."/>
            <person name="Nagai Y."/>
            <person name="Toyoda A."/>
            <person name="Suzuki Y."/>
            <person name="Arimoto A."/>
            <person name="Ishii H."/>
            <person name="Satoh N."/>
            <person name="Nishiyama T."/>
            <person name="Hasebe M."/>
            <person name="Maruyama T."/>
            <person name="Minagawa J."/>
            <person name="Obokata J."/>
            <person name="Shigenobu S."/>
        </authorList>
    </citation>
    <scope>NUCLEOTIDE SEQUENCE [LARGE SCALE GENOMIC DNA]</scope>
</reference>
<comment type="caution">
    <text evidence="1">The sequence shown here is derived from an EMBL/GenBank/DDBJ whole genome shotgun (WGS) entry which is preliminary data.</text>
</comment>
<protein>
    <submittedName>
        <fullName evidence="1">Uncharacterized protein</fullName>
    </submittedName>
</protein>
<dbReference type="Proteomes" id="UP000735302">
    <property type="component" value="Unassembled WGS sequence"/>
</dbReference>